<dbReference type="GO" id="GO:0016020">
    <property type="term" value="C:membrane"/>
    <property type="evidence" value="ECO:0007669"/>
    <property type="project" value="InterPro"/>
</dbReference>
<feature type="domain" description="Signal transduction histidine kinase internal region" evidence="2">
    <location>
        <begin position="783"/>
        <end position="861"/>
    </location>
</feature>
<dbReference type="Pfam" id="PF06580">
    <property type="entry name" value="His_kinase"/>
    <property type="match status" value="1"/>
</dbReference>
<gene>
    <name evidence="3" type="ORF">A33Q_2603</name>
</gene>
<dbReference type="Gene3D" id="2.60.40.10">
    <property type="entry name" value="Immunoglobulins"/>
    <property type="match status" value="1"/>
</dbReference>
<dbReference type="InterPro" id="IPR013783">
    <property type="entry name" value="Ig-like_fold"/>
</dbReference>
<evidence type="ECO:0000313" key="3">
    <source>
        <dbReference type="EMBL" id="EOZ96010.1"/>
    </source>
</evidence>
<dbReference type="STRING" id="1189612.A33Q_2603"/>
<reference evidence="3 4" key="1">
    <citation type="journal article" date="2013" name="Genome Announc.">
        <title>Draft Genome Sequence of Indibacter alkaliphilus Strain LW1T, Isolated from Lonar Lake, a Haloalkaline Lake in the Buldana District of Maharashtra, India.</title>
        <authorList>
            <person name="Singh A."/>
            <person name="Kumar Jangir P."/>
            <person name="Sharma R."/>
            <person name="Singh A."/>
            <person name="Kumar Pinnaka A."/>
            <person name="Shivaji S."/>
        </authorList>
    </citation>
    <scope>NUCLEOTIDE SEQUENCE [LARGE SCALE GENOMIC DNA]</scope>
    <source>
        <strain evidence="4">CCUG 57479 / KCTC 22604 / LW1</strain>
    </source>
</reference>
<dbReference type="EC" id="2.7.3.-" evidence="3"/>
<feature type="transmembrane region" description="Helical" evidence="1">
    <location>
        <begin position="744"/>
        <end position="762"/>
    </location>
</feature>
<protein>
    <submittedName>
        <fullName evidence="3">Two-component system sensor histidine kinase</fullName>
        <ecNumber evidence="3">2.7.3.-</ecNumber>
    </submittedName>
</protein>
<dbReference type="InterPro" id="IPR036890">
    <property type="entry name" value="HATPase_C_sf"/>
</dbReference>
<organism evidence="3 4">
    <name type="scientific">Indibacter alkaliphilus (strain CCUG 57479 / KCTC 22604 / LW1)</name>
    <dbReference type="NCBI Taxonomy" id="1189612"/>
    <lineage>
        <taxon>Bacteria</taxon>
        <taxon>Pseudomonadati</taxon>
        <taxon>Bacteroidota</taxon>
        <taxon>Cytophagia</taxon>
        <taxon>Cytophagales</taxon>
        <taxon>Cyclobacteriaceae</taxon>
    </lineage>
</organism>
<dbReference type="PANTHER" id="PTHR34220">
    <property type="entry name" value="SENSOR HISTIDINE KINASE YPDA"/>
    <property type="match status" value="1"/>
</dbReference>
<dbReference type="InterPro" id="IPR015943">
    <property type="entry name" value="WD40/YVTN_repeat-like_dom_sf"/>
</dbReference>
<keyword evidence="1" id="KW-0812">Transmembrane</keyword>
<dbReference type="Pfam" id="PF07494">
    <property type="entry name" value="Reg_prop"/>
    <property type="match status" value="1"/>
</dbReference>
<dbReference type="EMBL" id="ALWO02000036">
    <property type="protein sequence ID" value="EOZ96010.1"/>
    <property type="molecule type" value="Genomic_DNA"/>
</dbReference>
<dbReference type="SUPFAM" id="SSF50998">
    <property type="entry name" value="Quinoprotein alcohol dehydrogenase-like"/>
    <property type="match status" value="1"/>
</dbReference>
<keyword evidence="3" id="KW-0418">Kinase</keyword>
<dbReference type="InterPro" id="IPR011047">
    <property type="entry name" value="Quinoprotein_ADH-like_sf"/>
</dbReference>
<dbReference type="Gene3D" id="2.130.10.10">
    <property type="entry name" value="YVTN repeat-like/Quinoprotein amine dehydrogenase"/>
    <property type="match status" value="1"/>
</dbReference>
<dbReference type="InterPro" id="IPR050640">
    <property type="entry name" value="Bact_2-comp_sensor_kinase"/>
</dbReference>
<accession>S2DG23</accession>
<dbReference type="eggNOG" id="COG3292">
    <property type="taxonomic scope" value="Bacteria"/>
</dbReference>
<evidence type="ECO:0000313" key="4">
    <source>
        <dbReference type="Proteomes" id="UP000006073"/>
    </source>
</evidence>
<dbReference type="GO" id="GO:0000155">
    <property type="term" value="F:phosphorelay sensor kinase activity"/>
    <property type="evidence" value="ECO:0007669"/>
    <property type="project" value="InterPro"/>
</dbReference>
<keyword evidence="4" id="KW-1185">Reference proteome</keyword>
<dbReference type="PANTHER" id="PTHR34220:SF7">
    <property type="entry name" value="SENSOR HISTIDINE KINASE YPDA"/>
    <property type="match status" value="1"/>
</dbReference>
<keyword evidence="1" id="KW-1133">Transmembrane helix</keyword>
<proteinExistence type="predicted"/>
<keyword evidence="1" id="KW-0472">Membrane</keyword>
<dbReference type="Gene3D" id="3.30.565.10">
    <property type="entry name" value="Histidine kinase-like ATPase, C-terminal domain"/>
    <property type="match status" value="1"/>
</dbReference>
<comment type="caution">
    <text evidence="3">The sequence shown here is derived from an EMBL/GenBank/DDBJ whole genome shotgun (WGS) entry which is preliminary data.</text>
</comment>
<dbReference type="SUPFAM" id="SSF55874">
    <property type="entry name" value="ATPase domain of HSP90 chaperone/DNA topoisomerase II/histidine kinase"/>
    <property type="match status" value="1"/>
</dbReference>
<sequence>MQIVCAQQYSFRQYTTAEGLPNNAIRVLFVDSRGLLWVGTENGLSKMENGSFRSFFESDGLAFNSCWAIGEDYLNQMWFGSYGGGLTLFDGKSFQVFNSQNGLIDDRIRQLYAYQDKMLVGTENGISIIHIEERRIESVPETQRDEGTNYTSGFFEAGERLFYTTYRHGLYEILFSESGTEVKKIHDHKPIYAIGHFDQKVYTSNKGHVDLFDVENFISAQPEPISFGQSVVWSYLKGPEETVFAASWGIYRQDGGLFVLSGSRFAPFERHLGLKAKNFISGTFDSLTKTLYLGSNDRGMYSIKLDERILFEGERNSEVKGFSGKDELGAILYSDGISLLEASKFLSSSDFKQAQTRFLRNLPFPIPNHEDDFFELDYDTHAEDVVFYQIHKIAGLYWVNTNIGIFGLAASGEFKLYLPVHTYVIGSSPEDKLISSNPYGGMRIYDDPGNFKFRYFSPKDPQTPTQLAGIVHSDSASYFVSVFSGLYDLRVDSGLRSFLHEKIWTENKFKSVHLGQDGLLYMGAEFGDLYILDLNEGFEIVDKVPKSQLIGNGIVFIETYGDAVLIGTEVGLNIYSKGTVRFFDKEQGLGAGLITSGKVIGEVLYVGYDMGYYKIQLPELLEEKEYEFTFDVNELMVNNSLYGEEKILWFSYEAEKILLKNREKTISIDFKPVGHPYPQKLRYRYRLTPEDTWSAEFSESKITLASLSYGEYQLEIETLDLHSGKRSATVLLDFSIASPVYFRWWFLLGVFLLLALVTYTAFRWRLQQVRRQAVIREKIVQTKLEALRSQMNPHFIFNAVNSIQYYILGNQGDEALDFLGKFSKLMRNTLENSVRPQVRLSREVDYLSNYVELENKRVNNKVNFKMEIPVEIDPDNLYIPSMLVQPFVENVFVHAFEPGQTDPQLIISFSVPDEGMIYCAVWDNGKGIQAKKKESIYKSRGMDLVRERLALLPGYKEESIRVISVENKGTEIIIRIPCFFK</sequence>
<dbReference type="Proteomes" id="UP000006073">
    <property type="component" value="Unassembled WGS sequence"/>
</dbReference>
<dbReference type="eggNOG" id="COG2972">
    <property type="taxonomic scope" value="Bacteria"/>
</dbReference>
<evidence type="ECO:0000256" key="1">
    <source>
        <dbReference type="SAM" id="Phobius"/>
    </source>
</evidence>
<evidence type="ECO:0000259" key="2">
    <source>
        <dbReference type="Pfam" id="PF06580"/>
    </source>
</evidence>
<keyword evidence="3" id="KW-0808">Transferase</keyword>
<dbReference type="InterPro" id="IPR010559">
    <property type="entry name" value="Sig_transdc_His_kin_internal"/>
</dbReference>
<dbReference type="AlphaFoldDB" id="S2DG23"/>
<name>S2DG23_INDAL</name>
<dbReference type="InterPro" id="IPR011110">
    <property type="entry name" value="Reg_prop"/>
</dbReference>